<keyword evidence="5 7" id="KW-1015">Disulfide bond</keyword>
<dbReference type="Gene3D" id="3.20.20.80">
    <property type="entry name" value="Glycosidases"/>
    <property type="match status" value="1"/>
</dbReference>
<dbReference type="AlphaFoldDB" id="A0A8I6RGT7"/>
<dbReference type="OMA" id="WQPLNPL"/>
<dbReference type="SMART" id="SM00018">
    <property type="entry name" value="PD"/>
    <property type="match status" value="1"/>
</dbReference>
<evidence type="ECO:0000256" key="5">
    <source>
        <dbReference type="ARBA" id="ARBA00023157"/>
    </source>
</evidence>
<evidence type="ECO:0000259" key="10">
    <source>
        <dbReference type="PROSITE" id="PS51448"/>
    </source>
</evidence>
<dbReference type="CDD" id="cd00111">
    <property type="entry name" value="Trefoil"/>
    <property type="match status" value="1"/>
</dbReference>
<feature type="transmembrane region" description="Helical" evidence="9">
    <location>
        <begin position="87"/>
        <end position="106"/>
    </location>
</feature>
<dbReference type="InterPro" id="IPR030459">
    <property type="entry name" value="Glyco_hydro_31_CS"/>
</dbReference>
<evidence type="ECO:0000256" key="4">
    <source>
        <dbReference type="ARBA" id="ARBA00023136"/>
    </source>
</evidence>
<dbReference type="Pfam" id="PF21365">
    <property type="entry name" value="Glyco_hydro_31_3rd"/>
    <property type="match status" value="1"/>
</dbReference>
<keyword evidence="9" id="KW-0812">Transmembrane</keyword>
<dbReference type="SUPFAM" id="SSF51445">
    <property type="entry name" value="(Trans)glycosidases"/>
    <property type="match status" value="1"/>
</dbReference>
<evidence type="ECO:0000256" key="2">
    <source>
        <dbReference type="ARBA" id="ARBA00007806"/>
    </source>
</evidence>
<evidence type="ECO:0000256" key="3">
    <source>
        <dbReference type="ARBA" id="ARBA00022801"/>
    </source>
</evidence>
<dbReference type="GO" id="GO:0005975">
    <property type="term" value="P:carbohydrate metabolic process"/>
    <property type="evidence" value="ECO:0007669"/>
    <property type="project" value="InterPro"/>
</dbReference>
<reference evidence="11" key="1">
    <citation type="submission" date="2022-01" db="UniProtKB">
        <authorList>
            <consortium name="EnsemblMetazoa"/>
        </authorList>
    </citation>
    <scope>IDENTIFICATION</scope>
</reference>
<feature type="disulfide bond" evidence="7">
    <location>
        <begin position="191"/>
        <end position="208"/>
    </location>
</feature>
<evidence type="ECO:0000256" key="7">
    <source>
        <dbReference type="PROSITE-ProRule" id="PRU00779"/>
    </source>
</evidence>
<dbReference type="RefSeq" id="XP_014243095.1">
    <property type="nucleotide sequence ID" value="XM_014387609.2"/>
</dbReference>
<feature type="domain" description="P-type" evidence="10">
    <location>
        <begin position="168"/>
        <end position="212"/>
    </location>
</feature>
<dbReference type="Pfam" id="PF01055">
    <property type="entry name" value="Glyco_hydro_31_2nd"/>
    <property type="match status" value="1"/>
</dbReference>
<evidence type="ECO:0000256" key="1">
    <source>
        <dbReference type="ARBA" id="ARBA00004308"/>
    </source>
</evidence>
<dbReference type="SUPFAM" id="SSF57492">
    <property type="entry name" value="Trefoil"/>
    <property type="match status" value="1"/>
</dbReference>
<dbReference type="CDD" id="cd06602">
    <property type="entry name" value="GH31_MGAM_SI_GAA"/>
    <property type="match status" value="1"/>
</dbReference>
<dbReference type="GO" id="GO:0012505">
    <property type="term" value="C:endomembrane system"/>
    <property type="evidence" value="ECO:0007669"/>
    <property type="project" value="UniProtKB-SubCell"/>
</dbReference>
<dbReference type="SUPFAM" id="SSF51011">
    <property type="entry name" value="Glycosyl hydrolase domain"/>
    <property type="match status" value="1"/>
</dbReference>
<accession>A0A8I6RGT7</accession>
<evidence type="ECO:0000256" key="9">
    <source>
        <dbReference type="SAM" id="Phobius"/>
    </source>
</evidence>
<dbReference type="PANTHER" id="PTHR22762:SF131">
    <property type="entry name" value="GLYCOSIDE HYDROLASE FAMILY 31 N-TERMINAL DOMAIN-CONTAINING PROTEIN"/>
    <property type="match status" value="1"/>
</dbReference>
<dbReference type="PROSITE" id="PS00707">
    <property type="entry name" value="GLYCOSYL_HYDROL_F31_2"/>
    <property type="match status" value="1"/>
</dbReference>
<evidence type="ECO:0000256" key="8">
    <source>
        <dbReference type="RuleBase" id="RU361185"/>
    </source>
</evidence>
<sequence length="1002" mass="112421">MKDGLNSASVSLKSGGLSTDKRYLISGSPPPPPASLVLPLASRDLRRYTCLVVPSFSLLNSILFNVDEMKLPEYEKLSEPGCRRHRFCVYLLAFALPVAALLVLAFNNFALVNVHTEIFLLVDDREDAGIGEFEWRPPFTPMEILGKIRLDRNGSEENLPPPPAASSAACLSGSSVKVDCLPRGKVSKESCDALGCCYAKSAGLEPSCFYPSGYSSYIVKAVENRGNKIDIKFVAKFKSPYPATVGNLSAYFYFLANNSVVFRLGEAQLDFDEMEFSQVTPETALYAVNVSVNATGFQIIRKSNKAVLFDMNIGALLAAEQYLQFSTRLPSLYLYGLGDSVDDFPLNLKYKTKTFFTHDTVPSQKNGYSYLPAYLCVENDGKAHHVIINTITASDFTLQPGVLTVRTIQSANVQVYITLGDSPLDAVTSAQANYNIPPYMPPYWSLGFHLSRLGYKNISHAVSILTALRVNKIPIDTQWFDIDYMDNHNDFTIGKNFKEMPNAVKYLHSQNMRAVLILDPGVSASEPRGSYPPYDAGLKQDVFIKDYTGKKPLIGKVWNRNSTVFVDFYAKNVLKYWTNMLKDLHDKVPFDGIWIDMNEPSNFVNGSVHGCLGDSRLENPPYVPNVDGGSLRYRTICMSARHSPNLPHYLLHNLYGAAELEVTKQALTYILKKRPFVISRSANLYSIGHWTGDVYSSWEAMAQSVKDLLNYSIFGISMVGADICGFNGNTTKELCRRWSQLGAFYPFSRNHNTDNGIPQDPVSMGIEASTREALMLRYSLLPYLYTLFWEKSLFSLPVVRPTFFLFPHVKETYNISNQFLLGESLLVVPVLQPSFTYVKAYLGDKVWYDLRTNMLLKSKNVTILAAPEDTIPILLLGGRVLPMQKPSVTTYQTRMNDMFLKVALNKEQQAVGNIYLDDGESLNPVFSTVGWYAYADRLESKVEFSDYKTDVRVKRIEVFSLTKVDNVTVDGRKCDFTYNQTSNVLYVDVDVPVVSDYTVMWK</sequence>
<dbReference type="InterPro" id="IPR030458">
    <property type="entry name" value="Glyco_hydro_31_AS"/>
</dbReference>
<dbReference type="Gene3D" id="4.10.110.10">
    <property type="entry name" value="Spasmolytic Protein, domain 1"/>
    <property type="match status" value="1"/>
</dbReference>
<comment type="subcellular location">
    <subcellularLocation>
        <location evidence="1">Endomembrane system</location>
    </subcellularLocation>
</comment>
<dbReference type="InterPro" id="IPR017957">
    <property type="entry name" value="P_trefoil_CS"/>
</dbReference>
<protein>
    <recommendedName>
        <fullName evidence="10">P-type domain-containing protein</fullName>
    </recommendedName>
</protein>
<dbReference type="PROSITE" id="PS00129">
    <property type="entry name" value="GLYCOSYL_HYDROL_F31_1"/>
    <property type="match status" value="1"/>
</dbReference>
<dbReference type="GO" id="GO:0004558">
    <property type="term" value="F:alpha-1,4-glucosidase activity"/>
    <property type="evidence" value="ECO:0007669"/>
    <property type="project" value="TreeGrafter"/>
</dbReference>
<keyword evidence="9" id="KW-1133">Transmembrane helix</keyword>
<dbReference type="PANTHER" id="PTHR22762">
    <property type="entry name" value="ALPHA-GLUCOSIDASE"/>
    <property type="match status" value="1"/>
</dbReference>
<comment type="similarity">
    <text evidence="2 8">Belongs to the glycosyl hydrolase 31 family.</text>
</comment>
<dbReference type="EnsemblMetazoa" id="XM_014387609.2">
    <property type="protein sequence ID" value="XP_014243095.1"/>
    <property type="gene ID" value="LOC106663068"/>
</dbReference>
<dbReference type="Proteomes" id="UP000494040">
    <property type="component" value="Unassembled WGS sequence"/>
</dbReference>
<dbReference type="OrthoDB" id="1334205at2759"/>
<dbReference type="PROSITE" id="PS00025">
    <property type="entry name" value="P_TREFOIL_1"/>
    <property type="match status" value="1"/>
</dbReference>
<organism evidence="11 12">
    <name type="scientific">Cimex lectularius</name>
    <name type="common">Bed bug</name>
    <name type="synonym">Acanthia lectularia</name>
    <dbReference type="NCBI Taxonomy" id="79782"/>
    <lineage>
        <taxon>Eukaryota</taxon>
        <taxon>Metazoa</taxon>
        <taxon>Ecdysozoa</taxon>
        <taxon>Arthropoda</taxon>
        <taxon>Hexapoda</taxon>
        <taxon>Insecta</taxon>
        <taxon>Pterygota</taxon>
        <taxon>Neoptera</taxon>
        <taxon>Paraneoptera</taxon>
        <taxon>Hemiptera</taxon>
        <taxon>Heteroptera</taxon>
        <taxon>Panheteroptera</taxon>
        <taxon>Cimicomorpha</taxon>
        <taxon>Cimicidae</taxon>
        <taxon>Cimex</taxon>
    </lineage>
</organism>
<evidence type="ECO:0000313" key="12">
    <source>
        <dbReference type="Proteomes" id="UP000494040"/>
    </source>
</evidence>
<keyword evidence="3 8" id="KW-0378">Hydrolase</keyword>
<dbReference type="InterPro" id="IPR013780">
    <property type="entry name" value="Glyco_hydro_b"/>
</dbReference>
<name>A0A8I6RGT7_CIMLE</name>
<dbReference type="Gene3D" id="2.60.40.1760">
    <property type="entry name" value="glycosyl hydrolase (family 31)"/>
    <property type="match status" value="1"/>
</dbReference>
<keyword evidence="12" id="KW-1185">Reference proteome</keyword>
<keyword evidence="4 9" id="KW-0472">Membrane</keyword>
<dbReference type="InterPro" id="IPR048395">
    <property type="entry name" value="Glyco_hydro_31_C"/>
</dbReference>
<keyword evidence="6 8" id="KW-0326">Glycosidase</keyword>
<dbReference type="PROSITE" id="PS51448">
    <property type="entry name" value="P_TREFOIL_2"/>
    <property type="match status" value="1"/>
</dbReference>
<dbReference type="KEGG" id="clec:106663068"/>
<dbReference type="InterPro" id="IPR000322">
    <property type="entry name" value="Glyco_hydro_31_TIM"/>
</dbReference>
<dbReference type="Pfam" id="PF00088">
    <property type="entry name" value="Trefoil"/>
    <property type="match status" value="1"/>
</dbReference>
<dbReference type="GeneID" id="106663068"/>
<evidence type="ECO:0000256" key="6">
    <source>
        <dbReference type="ARBA" id="ARBA00023295"/>
    </source>
</evidence>
<proteinExistence type="inferred from homology"/>
<evidence type="ECO:0000313" key="11">
    <source>
        <dbReference type="EnsemblMetazoa" id="XP_014243095.1"/>
    </source>
</evidence>
<comment type="caution">
    <text evidence="7">Lacks conserved residue(s) required for the propagation of feature annotation.</text>
</comment>
<dbReference type="InterPro" id="IPR000519">
    <property type="entry name" value="P_trefoil_dom"/>
</dbReference>
<dbReference type="Gene3D" id="2.60.40.1180">
    <property type="entry name" value="Golgi alpha-mannosidase II"/>
    <property type="match status" value="2"/>
</dbReference>
<dbReference type="InterPro" id="IPR011013">
    <property type="entry name" value="Gal_mutarotase_sf_dom"/>
</dbReference>
<dbReference type="InterPro" id="IPR044913">
    <property type="entry name" value="P_trefoil_dom_sf"/>
</dbReference>
<dbReference type="InterPro" id="IPR017853">
    <property type="entry name" value="GH"/>
</dbReference>
<dbReference type="GO" id="GO:0030246">
    <property type="term" value="F:carbohydrate binding"/>
    <property type="evidence" value="ECO:0007669"/>
    <property type="project" value="InterPro"/>
</dbReference>
<dbReference type="SUPFAM" id="SSF74650">
    <property type="entry name" value="Galactose mutarotase-like"/>
    <property type="match status" value="1"/>
</dbReference>